<name>A0A1I3N4U5_9BACT</name>
<keyword evidence="4" id="KW-1185">Reference proteome</keyword>
<organism evidence="3 4">
    <name type="scientific">Desulfomicrobium apsheronum</name>
    <dbReference type="NCBI Taxonomy" id="52560"/>
    <lineage>
        <taxon>Bacteria</taxon>
        <taxon>Pseudomonadati</taxon>
        <taxon>Thermodesulfobacteriota</taxon>
        <taxon>Desulfovibrionia</taxon>
        <taxon>Desulfovibrionales</taxon>
        <taxon>Desulfomicrobiaceae</taxon>
        <taxon>Desulfomicrobium</taxon>
    </lineage>
</organism>
<comment type="similarity">
    <text evidence="1 2">Belongs to the MEMO1 family.</text>
</comment>
<proteinExistence type="inferred from homology"/>
<evidence type="ECO:0000256" key="1">
    <source>
        <dbReference type="ARBA" id="ARBA00006315"/>
    </source>
</evidence>
<dbReference type="EMBL" id="FORX01000001">
    <property type="protein sequence ID" value="SFJ04040.1"/>
    <property type="molecule type" value="Genomic_DNA"/>
</dbReference>
<dbReference type="OrthoDB" id="9785549at2"/>
<dbReference type="CDD" id="cd07361">
    <property type="entry name" value="MEMO_like"/>
    <property type="match status" value="1"/>
</dbReference>
<evidence type="ECO:0000313" key="4">
    <source>
        <dbReference type="Proteomes" id="UP000198635"/>
    </source>
</evidence>
<dbReference type="NCBIfam" id="TIGR04336">
    <property type="entry name" value="AmmeMemoSam_B"/>
    <property type="match status" value="1"/>
</dbReference>
<dbReference type="STRING" id="52560.SAMN04488082_101172"/>
<dbReference type="AlphaFoldDB" id="A0A1I3N4U5"/>
<evidence type="ECO:0000313" key="3">
    <source>
        <dbReference type="EMBL" id="SFJ04040.1"/>
    </source>
</evidence>
<dbReference type="Proteomes" id="UP000198635">
    <property type="component" value="Unassembled WGS sequence"/>
</dbReference>
<dbReference type="Gene3D" id="3.40.830.10">
    <property type="entry name" value="LigB-like"/>
    <property type="match status" value="1"/>
</dbReference>
<dbReference type="PANTHER" id="PTHR11060:SF0">
    <property type="entry name" value="PROTEIN MEMO1"/>
    <property type="match status" value="1"/>
</dbReference>
<sequence>MSFDREPVVAGQFYAGRQDQWLATVQACMRGEKENEKTTKLAMVPHAGHVFSGGVAGQTLARAKLTDTVILLGPNHTGMGAPMAVWPDGKWLLPGAAMDVDAELAAALLAAEPALTADRVAHLQEHSLEVILPFLWAKNPEMRIIPIAVGDPRPHKLGGAATKIAEVLAKLGREVSVVVSSDMNHFASDEKTRVIDRHALDRILALDPMGFYGKVREENISMCGVLPMTLGMHLANIQGAKKAELVAYATSADVNGDVSRVVGYAGIIIE</sequence>
<accession>A0A1I3N4U5</accession>
<dbReference type="Pfam" id="PF01875">
    <property type="entry name" value="Memo"/>
    <property type="match status" value="1"/>
</dbReference>
<dbReference type="RefSeq" id="WP_092372259.1">
    <property type="nucleotide sequence ID" value="NZ_FORX01000001.1"/>
</dbReference>
<protein>
    <recommendedName>
        <fullName evidence="2">MEMO1 family protein SAMN04488082_101172</fullName>
    </recommendedName>
</protein>
<dbReference type="PANTHER" id="PTHR11060">
    <property type="entry name" value="PROTEIN MEMO1"/>
    <property type="match status" value="1"/>
</dbReference>
<dbReference type="InterPro" id="IPR002737">
    <property type="entry name" value="MEMO1_fam"/>
</dbReference>
<evidence type="ECO:0000256" key="2">
    <source>
        <dbReference type="HAMAP-Rule" id="MF_00055"/>
    </source>
</evidence>
<gene>
    <name evidence="3" type="ORF">SAMN04488082_101172</name>
</gene>
<dbReference type="HAMAP" id="MF_00055">
    <property type="entry name" value="MEMO1"/>
    <property type="match status" value="1"/>
</dbReference>
<reference evidence="4" key="1">
    <citation type="submission" date="2016-10" db="EMBL/GenBank/DDBJ databases">
        <authorList>
            <person name="Varghese N."/>
            <person name="Submissions S."/>
        </authorList>
    </citation>
    <scope>NUCLEOTIDE SEQUENCE [LARGE SCALE GENOMIC DNA]</scope>
    <source>
        <strain evidence="4">DSM 5918</strain>
    </source>
</reference>